<dbReference type="Gene3D" id="1.25.40.10">
    <property type="entry name" value="Tetratricopeptide repeat domain"/>
    <property type="match status" value="4"/>
</dbReference>
<dbReference type="SUPFAM" id="SSF52540">
    <property type="entry name" value="P-loop containing nucleoside triphosphate hydrolases"/>
    <property type="match status" value="1"/>
</dbReference>
<evidence type="ECO:0000313" key="4">
    <source>
        <dbReference type="Proteomes" id="UP000053477"/>
    </source>
</evidence>
<proteinExistence type="predicted"/>
<dbReference type="SUPFAM" id="SSF48452">
    <property type="entry name" value="TPR-like"/>
    <property type="match status" value="1"/>
</dbReference>
<name>A0A0H2R7E8_9AGAM</name>
<dbReference type="InterPro" id="IPR016024">
    <property type="entry name" value="ARM-type_fold"/>
</dbReference>
<evidence type="ECO:0000259" key="2">
    <source>
        <dbReference type="Pfam" id="PF24883"/>
    </source>
</evidence>
<protein>
    <recommendedName>
        <fullName evidence="2">Nephrocystin 3-like N-terminal domain-containing protein</fullName>
    </recommendedName>
</protein>
<keyword evidence="1" id="KW-0677">Repeat</keyword>
<organism evidence="3 4">
    <name type="scientific">Schizopora paradoxa</name>
    <dbReference type="NCBI Taxonomy" id="27342"/>
    <lineage>
        <taxon>Eukaryota</taxon>
        <taxon>Fungi</taxon>
        <taxon>Dikarya</taxon>
        <taxon>Basidiomycota</taxon>
        <taxon>Agaricomycotina</taxon>
        <taxon>Agaricomycetes</taxon>
        <taxon>Hymenochaetales</taxon>
        <taxon>Schizoporaceae</taxon>
        <taxon>Schizopora</taxon>
    </lineage>
</organism>
<dbReference type="InterPro" id="IPR027417">
    <property type="entry name" value="P-loop_NTPase"/>
</dbReference>
<dbReference type="InParanoid" id="A0A0H2R7E8"/>
<dbReference type="SUPFAM" id="SSF48371">
    <property type="entry name" value="ARM repeat"/>
    <property type="match status" value="1"/>
</dbReference>
<dbReference type="InterPro" id="IPR059179">
    <property type="entry name" value="MLKL-like_MCAfunc"/>
</dbReference>
<gene>
    <name evidence="3" type="ORF">SCHPADRAFT_634326</name>
</gene>
<dbReference type="Proteomes" id="UP000053477">
    <property type="component" value="Unassembled WGS sequence"/>
</dbReference>
<dbReference type="EMBL" id="KQ086121">
    <property type="protein sequence ID" value="KLO07784.1"/>
    <property type="molecule type" value="Genomic_DNA"/>
</dbReference>
<dbReference type="PANTHER" id="PTHR19959">
    <property type="entry name" value="KINESIN LIGHT CHAIN"/>
    <property type="match status" value="1"/>
</dbReference>
<reference evidence="3 4" key="1">
    <citation type="submission" date="2015-04" db="EMBL/GenBank/DDBJ databases">
        <title>Complete genome sequence of Schizopora paradoxa KUC8140, a cosmopolitan wood degrader in East Asia.</title>
        <authorList>
            <consortium name="DOE Joint Genome Institute"/>
            <person name="Min B."/>
            <person name="Park H."/>
            <person name="Jang Y."/>
            <person name="Kim J.-J."/>
            <person name="Kim K.H."/>
            <person name="Pangilinan J."/>
            <person name="Lipzen A."/>
            <person name="Riley R."/>
            <person name="Grigoriev I.V."/>
            <person name="Spatafora J.W."/>
            <person name="Choi I.-G."/>
        </authorList>
    </citation>
    <scope>NUCLEOTIDE SEQUENCE [LARGE SCALE GENOMIC DNA]</scope>
    <source>
        <strain evidence="3 4">KUC8140</strain>
    </source>
</reference>
<feature type="domain" description="Nephrocystin 3-like N-terminal" evidence="2">
    <location>
        <begin position="205"/>
        <end position="358"/>
    </location>
</feature>
<dbReference type="InterPro" id="IPR056884">
    <property type="entry name" value="NPHP3-like_N"/>
</dbReference>
<dbReference type="PANTHER" id="PTHR19959:SF119">
    <property type="entry name" value="FUNGAL LIPASE-LIKE DOMAIN-CONTAINING PROTEIN"/>
    <property type="match status" value="1"/>
</dbReference>
<dbReference type="CDD" id="cd21037">
    <property type="entry name" value="MLKL_NTD"/>
    <property type="match status" value="1"/>
</dbReference>
<evidence type="ECO:0000313" key="3">
    <source>
        <dbReference type="EMBL" id="KLO07784.1"/>
    </source>
</evidence>
<dbReference type="OrthoDB" id="3038309at2759"/>
<dbReference type="Gene3D" id="3.40.50.300">
    <property type="entry name" value="P-loop containing nucleotide triphosphate hydrolases"/>
    <property type="match status" value="1"/>
</dbReference>
<evidence type="ECO:0000256" key="1">
    <source>
        <dbReference type="ARBA" id="ARBA00022737"/>
    </source>
</evidence>
<dbReference type="InterPro" id="IPR011990">
    <property type="entry name" value="TPR-like_helical_dom_sf"/>
</dbReference>
<dbReference type="Pfam" id="PF24883">
    <property type="entry name" value="NPHP3_N"/>
    <property type="match status" value="1"/>
</dbReference>
<accession>A0A0H2R7E8</accession>
<dbReference type="Pfam" id="PF13374">
    <property type="entry name" value="TPR_10"/>
    <property type="match status" value="5"/>
</dbReference>
<dbReference type="STRING" id="27342.A0A0H2R7E8"/>
<keyword evidence="4" id="KW-1185">Reference proteome</keyword>
<dbReference type="InterPro" id="IPR019734">
    <property type="entry name" value="TPR_rpt"/>
</dbReference>
<sequence>MKNTLSNVGIGAVRLLEALSASADFNPVLKSVAGGALHFAKLVEDYHSDKKAWVQLAEHVRKNVALIAQSIASQPVDPLRLGKDLDELNRELIRMCSSIAQKRHQGTMKRVVAFIKDPKKIEDMQKGFDRTIQLFHLGADISIGQDVAKILEDIEKNTATLETVAHGVQRSMHIATLTRFPYAQGATWNPDHMCHPNTRVPILDEIMQWLEDFQGNRGKRIFCLTGAPGAGKSAIAHSISKMCADKGWLATAFFFSREDVTRAPMLFSTIVCDLAARFASFQNSVCQAIEDDPSLSAASSGRIFNGLIAPFSDRFPQDKPIVIVLDALDEGFTSEILGVLGKEFGSLPGAFQLFITSREIEGIYPLLNSDLVHHRIFNHHSALELQDTLAVAQTRLEDVAVVKGLKDWPTEEVVKSVMEKSQGLMIWIVTVCQYLQQVPFPKKDLQALLERKVHDDQGAEDKMNELYAMILLGFPWRNKGLIKGFEKVMGMIIGSKVPLTVDAMISLDSTMGPSDDVQSILKMLKPLLLPSGDGRPIQVLHQSLHDLLADRAHAKQEWKLFSVDEEVQNQRLALLCLQVINNELSENIPGTGYTYGKETGVPKVADHLIPEHLKYACRFWVDHLISDKKPSEETTQALQEFFSNKFTLWLELTACIGPIINLNPLITWINDTVPNLKHNLFTWKVVNAWRLITYNLVHENRRNEALTAAELSCMLVSDYSDKDDVLKENHAAALMALSWAQSQMGKRVEALQNAGESHTIFGELAEKDPEKFNPSLAGVLDSLANRLSYMGLREDALQASRHAVGMYKVLVENNPASFNPNLARALDHLANMLSDMELREEALQTSRDAVGMYKVLAEKNPTSFKPNLATAFRNLANRLSSMGLREEALHASRDAVGMCKELAEKNPASFNPDLAKALENLGLTLSDMGLREEALQASGDAVGMYKELAEKNAASFNPDLARALDNLANRLSSMGLREEALQACRDAVSMYKVLAEKNPAPFNPDLAIALDNLAIRFSDMRLKEEALQTSRDAVGMYKVLAEKDTEKFNPDLAMALQNLAVMLSSMGLREEALQTSRDAVGMFEVLAEKNPASFNPNLARALQNLAVMLSSMGLREEALQSSRDAVSMYKVLAEKNPASFNPDLARSLDNLGTKLSNMGLREEALQTCRDALGMYKELAEKNPASFNPDLARVLYNIANTLAENNLMDESLETSRKTIQMCRELAGSNQNALLQYLAGSLYNYSISLSEIGMKVDALEAAKEAFAIQDVLVIKYPNNLIFQEDLAKTQKHLSYLEGK</sequence>
<dbReference type="SMART" id="SM00028">
    <property type="entry name" value="TPR"/>
    <property type="match status" value="6"/>
</dbReference>